<dbReference type="Gene3D" id="3.40.1190.10">
    <property type="entry name" value="Mur-like, catalytic domain"/>
    <property type="match status" value="1"/>
</dbReference>
<dbReference type="GO" id="GO:0018169">
    <property type="term" value="F:ribosomal S6-glutamic acid ligase activity"/>
    <property type="evidence" value="ECO:0007669"/>
    <property type="project" value="TreeGrafter"/>
</dbReference>
<dbReference type="GO" id="GO:0071161">
    <property type="term" value="F:cyanophycin synthetase activity (L-arginine-adding)"/>
    <property type="evidence" value="ECO:0007669"/>
    <property type="project" value="UniProtKB-EC"/>
</dbReference>
<evidence type="ECO:0000259" key="2">
    <source>
        <dbReference type="PROSITE" id="PS50975"/>
    </source>
</evidence>
<gene>
    <name evidence="3" type="primary">cphA</name>
    <name evidence="3" type="ORF">EUB48_07445</name>
</gene>
<dbReference type="EMBL" id="CP035503">
    <property type="protein sequence ID" value="QDL37137.1"/>
    <property type="molecule type" value="Genomic_DNA"/>
</dbReference>
<dbReference type="Proteomes" id="UP000316798">
    <property type="component" value="Chromosome"/>
</dbReference>
<dbReference type="NCBIfam" id="NF010623">
    <property type="entry name" value="PRK14016.1"/>
    <property type="match status" value="1"/>
</dbReference>
<dbReference type="PANTHER" id="PTHR21621">
    <property type="entry name" value="RIBOSOMAL PROTEIN S6 MODIFICATION PROTEIN"/>
    <property type="match status" value="1"/>
</dbReference>
<dbReference type="InterPro" id="IPR011761">
    <property type="entry name" value="ATP-grasp"/>
</dbReference>
<dbReference type="GO" id="GO:0009432">
    <property type="term" value="P:SOS response"/>
    <property type="evidence" value="ECO:0007669"/>
    <property type="project" value="TreeGrafter"/>
</dbReference>
<dbReference type="EC" id="6.3.2.29" evidence="3"/>
<dbReference type="Gene3D" id="3.30.470.20">
    <property type="entry name" value="ATP-grasp fold, B domain"/>
    <property type="match status" value="2"/>
</dbReference>
<dbReference type="InterPro" id="IPR011810">
    <property type="entry name" value="Cya_phycin_syn"/>
</dbReference>
<dbReference type="AlphaFoldDB" id="A0A515D9Q4"/>
<accession>A0A515D9Q4</accession>
<dbReference type="EC" id="6.3.2.30" evidence="3"/>
<keyword evidence="1" id="KW-0067">ATP-binding</keyword>
<dbReference type="OrthoDB" id="9803907at2"/>
<name>A0A515D9Q4_9BURK</name>
<dbReference type="SUPFAM" id="SSF56059">
    <property type="entry name" value="Glutathione synthetase ATP-binding domain-like"/>
    <property type="match status" value="1"/>
</dbReference>
<dbReference type="RefSeq" id="WP_142818304.1">
    <property type="nucleotide sequence ID" value="NZ_CP035503.1"/>
</dbReference>
<feature type="domain" description="ATP-grasp" evidence="2">
    <location>
        <begin position="225"/>
        <end position="476"/>
    </location>
</feature>
<keyword evidence="1" id="KW-0547">Nucleotide-binding</keyword>
<evidence type="ECO:0000313" key="3">
    <source>
        <dbReference type="EMBL" id="QDL37137.1"/>
    </source>
</evidence>
<sequence>MSPKNDIKLLRITYLRGPNIWTYRPALEVWLDLGELEDFPSHLLPGFNDRLIALLPALAEHHCGVGERGGFLQRLVEGTWAGHVLEHVVIELLNLAGMPTGFGQTRSTSQHGIYRMVFRARDEHVARTALAQGHRLLMAAINDHPVDVQAVVALVRTQVDDCYLGPSTACIVAAASDRRIPHIRLNEGNLVQLGYGACQRRIWTAETELTSAIAAGIASDKDLTKRLLKSCGVPVPEGEIVDSAEAAWAAAQDIGLPVAVKPTDGNHGRGVALDLTREADVRAAFEVAQLHGSEVMVERFARGHEHRMLVVGGRLVAAARGDAAWVSGDGRSSVEELVDSQINTDPRRGLAEDCPLNLVETRTDETILLELQRQGLTPDGVPDAGRQVLIQRNGNVAIDCTDQVHPAVAYAVSLAARVVGLDIAGIDVVAEDISRPLEAQGGAVVEVNAGPGLLMHLKPAVGAPRPVGRAIVDHLFPEDPANTAGRIPVIGVAGSQGTQTIARLVAWLVHLSGRYAGLACRDGLFLDRRRVAHGNCAGFEPARRLLMNVAVEAAVIENGAETILRDGLAYDRCQVGVVTDLDGAQALAEFDIFTADQLAKVLRTQVDVVLPDGVAVLNAADALVAGLAPLCDGEVIFYADDPEAAAIVAHRAGGGRAVSVRSDHVILATGAAEIVLANLEKLVRQNGRAAPSAAQALRPCILAAIATAWALNISPDLISVGIETFDTELKPYFAAPELFAAS</sequence>
<proteinExistence type="predicted"/>
<keyword evidence="3" id="KW-0436">Ligase</keyword>
<dbReference type="InterPro" id="IPR044019">
    <property type="entry name" value="Cyanophycin_syn_N"/>
</dbReference>
<dbReference type="Pfam" id="PF13549">
    <property type="entry name" value="ATP-grasp_5"/>
    <property type="match status" value="1"/>
</dbReference>
<dbReference type="PANTHER" id="PTHR21621:SF0">
    <property type="entry name" value="BETA-CITRYLGLUTAMATE SYNTHASE B-RELATED"/>
    <property type="match status" value="1"/>
</dbReference>
<evidence type="ECO:0000313" key="4">
    <source>
        <dbReference type="Proteomes" id="UP000316798"/>
    </source>
</evidence>
<dbReference type="GO" id="GO:0005524">
    <property type="term" value="F:ATP binding"/>
    <property type="evidence" value="ECO:0007669"/>
    <property type="project" value="UniProtKB-UniRule"/>
</dbReference>
<dbReference type="KEGG" id="rhf:EUB48_07445"/>
<dbReference type="Pfam" id="PF18921">
    <property type="entry name" value="Cyanophycin_syn"/>
    <property type="match status" value="1"/>
</dbReference>
<dbReference type="PROSITE" id="PS50975">
    <property type="entry name" value="ATP_GRASP"/>
    <property type="match status" value="1"/>
</dbReference>
<dbReference type="SUPFAM" id="SSF53623">
    <property type="entry name" value="MurD-like peptide ligases, catalytic domain"/>
    <property type="match status" value="1"/>
</dbReference>
<dbReference type="NCBIfam" id="TIGR02068">
    <property type="entry name" value="cya_phycin_syn"/>
    <property type="match status" value="1"/>
</dbReference>
<dbReference type="GO" id="GO:0005737">
    <property type="term" value="C:cytoplasm"/>
    <property type="evidence" value="ECO:0007669"/>
    <property type="project" value="TreeGrafter"/>
</dbReference>
<protein>
    <submittedName>
        <fullName evidence="3">Cyanophycin synthetase</fullName>
        <ecNumber evidence="3">6.3.2.29</ecNumber>
        <ecNumber evidence="3">6.3.2.30</ecNumber>
    </submittedName>
</protein>
<keyword evidence="4" id="KW-1185">Reference proteome</keyword>
<dbReference type="InterPro" id="IPR036565">
    <property type="entry name" value="Mur-like_cat_sf"/>
</dbReference>
<reference evidence="3 4" key="1">
    <citation type="submission" date="2019-01" db="EMBL/GenBank/DDBJ databases">
        <title>Genomic insights into a novel species Rhodoferax sp.</title>
        <authorList>
            <person name="Jin L."/>
        </authorList>
    </citation>
    <scope>NUCLEOTIDE SEQUENCE [LARGE SCALE GENOMIC DNA]</scope>
    <source>
        <strain evidence="3 4">CHu59-6-5</strain>
    </source>
</reference>
<dbReference type="GO" id="GO:0071160">
    <property type="term" value="F:cyanophycin synthetase activity (L-aspartate-adding)"/>
    <property type="evidence" value="ECO:0007669"/>
    <property type="project" value="UniProtKB-EC"/>
</dbReference>
<evidence type="ECO:0000256" key="1">
    <source>
        <dbReference type="PROSITE-ProRule" id="PRU00409"/>
    </source>
</evidence>
<organism evidence="3 4">
    <name type="scientific">Rhodoferax sediminis</name>
    <dbReference type="NCBI Taxonomy" id="2509614"/>
    <lineage>
        <taxon>Bacteria</taxon>
        <taxon>Pseudomonadati</taxon>
        <taxon>Pseudomonadota</taxon>
        <taxon>Betaproteobacteria</taxon>
        <taxon>Burkholderiales</taxon>
        <taxon>Comamonadaceae</taxon>
        <taxon>Rhodoferax</taxon>
    </lineage>
</organism>
<dbReference type="GO" id="GO:0046872">
    <property type="term" value="F:metal ion binding"/>
    <property type="evidence" value="ECO:0007669"/>
    <property type="project" value="InterPro"/>
</dbReference>